<comment type="caution">
    <text evidence="3">The sequence shown here is derived from an EMBL/GenBank/DDBJ whole genome shotgun (WGS) entry which is preliminary data.</text>
</comment>
<protein>
    <submittedName>
        <fullName evidence="3">DUF4234 domain-containing protein</fullName>
    </submittedName>
</protein>
<feature type="transmembrane region" description="Helical" evidence="1">
    <location>
        <begin position="18"/>
        <end position="36"/>
    </location>
</feature>
<evidence type="ECO:0000259" key="2">
    <source>
        <dbReference type="Pfam" id="PF14018"/>
    </source>
</evidence>
<feature type="domain" description="DUF4234" evidence="2">
    <location>
        <begin position="16"/>
        <end position="119"/>
    </location>
</feature>
<accession>A0ABT2E7U1</accession>
<proteinExistence type="predicted"/>
<keyword evidence="4" id="KW-1185">Reference proteome</keyword>
<keyword evidence="1" id="KW-1133">Transmembrane helix</keyword>
<evidence type="ECO:0000256" key="1">
    <source>
        <dbReference type="SAM" id="Phobius"/>
    </source>
</evidence>
<dbReference type="InterPro" id="IPR025328">
    <property type="entry name" value="DUF4234"/>
</dbReference>
<name>A0ABT2E7U1_9ENTR</name>
<sequence>MTEPSITSLKNKLNTSTWHLALLCIATYGIYPLMWLYKHQDTIMAETGQRFSSRVLLIWMAVCLGLSYMIRLSFPVQVDEYGYSMSQAAEVMTIIGMLLMVAFGVLTVVWSFKARTALQQYALTQFRFDLKMNAAWTFFFNIYYINYCINAMPEAMAKHQIIHGKPQAASDDTQATQSQPPSGQ</sequence>
<keyword evidence="1" id="KW-0812">Transmembrane</keyword>
<dbReference type="RefSeq" id="WP_258990481.1">
    <property type="nucleotide sequence ID" value="NZ_JALIGE010000076.1"/>
</dbReference>
<evidence type="ECO:0000313" key="3">
    <source>
        <dbReference type="EMBL" id="MCS2163944.1"/>
    </source>
</evidence>
<organism evidence="3 4">
    <name type="scientific">Scandinavium hiltneri</name>
    <dbReference type="NCBI Taxonomy" id="2926519"/>
    <lineage>
        <taxon>Bacteria</taxon>
        <taxon>Pseudomonadati</taxon>
        <taxon>Pseudomonadota</taxon>
        <taxon>Gammaproteobacteria</taxon>
        <taxon>Enterobacterales</taxon>
        <taxon>Enterobacteriaceae</taxon>
        <taxon>Scandinavium</taxon>
    </lineage>
</organism>
<evidence type="ECO:0000313" key="4">
    <source>
        <dbReference type="Proteomes" id="UP001205357"/>
    </source>
</evidence>
<feature type="transmembrane region" description="Helical" evidence="1">
    <location>
        <begin position="56"/>
        <end position="74"/>
    </location>
</feature>
<reference evidence="3 4" key="1">
    <citation type="submission" date="2022-04" db="EMBL/GenBank/DDBJ databases">
        <title>Proposal of a three novel species of Scandinavium, Scandinavium hiltneri, Scandinavium manionii, Scandinavium tedordense.</title>
        <authorList>
            <person name="Maddock D.W."/>
            <person name="Brady C.L."/>
            <person name="Denman S."/>
            <person name="Arnold D."/>
        </authorList>
    </citation>
    <scope>NUCLEOTIDE SEQUENCE [LARGE SCALE GENOMIC DNA]</scope>
    <source>
        <strain evidence="3 4">H11S7</strain>
    </source>
</reference>
<keyword evidence="1" id="KW-0472">Membrane</keyword>
<dbReference type="Pfam" id="PF14018">
    <property type="entry name" value="DUF4234"/>
    <property type="match status" value="1"/>
</dbReference>
<dbReference type="Proteomes" id="UP001205357">
    <property type="component" value="Unassembled WGS sequence"/>
</dbReference>
<feature type="transmembrane region" description="Helical" evidence="1">
    <location>
        <begin position="94"/>
        <end position="112"/>
    </location>
</feature>
<dbReference type="EMBL" id="JALIGE010000076">
    <property type="protein sequence ID" value="MCS2163944.1"/>
    <property type="molecule type" value="Genomic_DNA"/>
</dbReference>
<gene>
    <name evidence="3" type="ORF">MUU47_23015</name>
</gene>